<keyword evidence="7 10" id="KW-0283">Flagellar rotation</keyword>
<keyword evidence="5 10" id="KW-0145">Chemotaxis</keyword>
<keyword evidence="4" id="KW-1003">Cell membrane</keyword>
<comment type="caution">
    <text evidence="12">The sequence shown here is derived from an EMBL/GenBank/DDBJ whole genome shotgun (WGS) entry which is preliminary data.</text>
</comment>
<reference evidence="12 13" key="1">
    <citation type="submission" date="2018-06" db="EMBL/GenBank/DDBJ databases">
        <title>Genomic Encyclopedia of Archaeal and Bacterial Type Strains, Phase II (KMG-II): from individual species to whole genera.</title>
        <authorList>
            <person name="Goeker M."/>
        </authorList>
    </citation>
    <scope>NUCLEOTIDE SEQUENCE [LARGE SCALE GENOMIC DNA]</scope>
    <source>
        <strain evidence="12 13">DSM 22011</strain>
    </source>
</reference>
<keyword evidence="8 10" id="KW-1133">Transmembrane helix</keyword>
<keyword evidence="9 10" id="KW-0472">Membrane</keyword>
<keyword evidence="12" id="KW-0969">Cilium</keyword>
<proteinExistence type="inferred from homology"/>
<keyword evidence="6 10" id="KW-0812">Transmembrane</keyword>
<evidence type="ECO:0000256" key="6">
    <source>
        <dbReference type="ARBA" id="ARBA00022692"/>
    </source>
</evidence>
<dbReference type="EMBL" id="QLMG01000035">
    <property type="protein sequence ID" value="RAK13388.1"/>
    <property type="molecule type" value="Genomic_DNA"/>
</dbReference>
<protein>
    <recommendedName>
        <fullName evidence="10">Flagellar protein FliL</fullName>
    </recommendedName>
</protein>
<evidence type="ECO:0000256" key="10">
    <source>
        <dbReference type="RuleBase" id="RU364125"/>
    </source>
</evidence>
<comment type="subcellular location">
    <subcellularLocation>
        <location evidence="10">Cell inner membrane</location>
    </subcellularLocation>
    <subcellularLocation>
        <location evidence="2">Cell membrane</location>
        <topology evidence="2">Single-pass membrane protein</topology>
    </subcellularLocation>
</comment>
<dbReference type="OrthoDB" id="7619358at2"/>
<evidence type="ECO:0000256" key="4">
    <source>
        <dbReference type="ARBA" id="ARBA00022475"/>
    </source>
</evidence>
<dbReference type="GO" id="GO:0009425">
    <property type="term" value="C:bacterial-type flagellum basal body"/>
    <property type="evidence" value="ECO:0007669"/>
    <property type="project" value="InterPro"/>
</dbReference>
<dbReference type="GO" id="GO:0006935">
    <property type="term" value="P:chemotaxis"/>
    <property type="evidence" value="ECO:0007669"/>
    <property type="project" value="UniProtKB-KW"/>
</dbReference>
<name>A0A327XWI9_9RHOB</name>
<sequence>MTDATADVPNGENAARKSSKLPLVIGIALALAGGAGGFFAAFSGLLPFGAGGAGEEHAAGAGSDSVGAGRESGGEGHATGSHATDDHGAATGVSPVTTAGSVAFVELPQLVVSMGAGSSMNHLRFQASLEVVPTAVADVESLQPRVMDVLNNYLRALAPSDIEASGALIKIRSQMLRRIQMVTGENRVRDLLIMEFVLN</sequence>
<comment type="function">
    <text evidence="1 10">Controls the rotational direction of flagella during chemotaxis.</text>
</comment>
<evidence type="ECO:0000256" key="3">
    <source>
        <dbReference type="ARBA" id="ARBA00008281"/>
    </source>
</evidence>
<dbReference type="GO" id="GO:0071973">
    <property type="term" value="P:bacterial-type flagellum-dependent cell motility"/>
    <property type="evidence" value="ECO:0007669"/>
    <property type="project" value="InterPro"/>
</dbReference>
<evidence type="ECO:0000256" key="8">
    <source>
        <dbReference type="ARBA" id="ARBA00022989"/>
    </source>
</evidence>
<keyword evidence="12" id="KW-0282">Flagellum</keyword>
<evidence type="ECO:0000256" key="9">
    <source>
        <dbReference type="ARBA" id="ARBA00023136"/>
    </source>
</evidence>
<evidence type="ECO:0000256" key="7">
    <source>
        <dbReference type="ARBA" id="ARBA00022779"/>
    </source>
</evidence>
<dbReference type="GO" id="GO:0005886">
    <property type="term" value="C:plasma membrane"/>
    <property type="evidence" value="ECO:0007669"/>
    <property type="project" value="UniProtKB-SubCell"/>
</dbReference>
<accession>A0A327XWI9</accession>
<keyword evidence="13" id="KW-1185">Reference proteome</keyword>
<dbReference type="RefSeq" id="WP_009505843.1">
    <property type="nucleotide sequence ID" value="NZ_LIQE01000033.1"/>
</dbReference>
<evidence type="ECO:0000313" key="12">
    <source>
        <dbReference type="EMBL" id="RAK13388.1"/>
    </source>
</evidence>
<dbReference type="AlphaFoldDB" id="A0A327XWI9"/>
<feature type="compositionally biased region" description="Low complexity" evidence="11">
    <location>
        <begin position="59"/>
        <end position="69"/>
    </location>
</feature>
<evidence type="ECO:0000256" key="11">
    <source>
        <dbReference type="SAM" id="MobiDB-lite"/>
    </source>
</evidence>
<evidence type="ECO:0000256" key="5">
    <source>
        <dbReference type="ARBA" id="ARBA00022500"/>
    </source>
</evidence>
<organism evidence="12 13">
    <name type="scientific">Salipiger aestuarii</name>
    <dbReference type="NCBI Taxonomy" id="568098"/>
    <lineage>
        <taxon>Bacteria</taxon>
        <taxon>Pseudomonadati</taxon>
        <taxon>Pseudomonadota</taxon>
        <taxon>Alphaproteobacteria</taxon>
        <taxon>Rhodobacterales</taxon>
        <taxon>Roseobacteraceae</taxon>
        <taxon>Salipiger</taxon>
    </lineage>
</organism>
<evidence type="ECO:0000313" key="13">
    <source>
        <dbReference type="Proteomes" id="UP000249165"/>
    </source>
</evidence>
<keyword evidence="12" id="KW-0966">Cell projection</keyword>
<keyword evidence="10" id="KW-0997">Cell inner membrane</keyword>
<evidence type="ECO:0000256" key="2">
    <source>
        <dbReference type="ARBA" id="ARBA00004162"/>
    </source>
</evidence>
<dbReference type="InterPro" id="IPR005503">
    <property type="entry name" value="FliL"/>
</dbReference>
<gene>
    <name evidence="12" type="ORF">ATI53_103538</name>
</gene>
<feature type="transmembrane region" description="Helical" evidence="10">
    <location>
        <begin position="21"/>
        <end position="42"/>
    </location>
</feature>
<feature type="region of interest" description="Disordered" evidence="11">
    <location>
        <begin position="56"/>
        <end position="92"/>
    </location>
</feature>
<dbReference type="Proteomes" id="UP000249165">
    <property type="component" value="Unassembled WGS sequence"/>
</dbReference>
<comment type="similarity">
    <text evidence="3 10">Belongs to the FliL family.</text>
</comment>
<dbReference type="Pfam" id="PF03748">
    <property type="entry name" value="FliL"/>
    <property type="match status" value="1"/>
</dbReference>
<evidence type="ECO:0000256" key="1">
    <source>
        <dbReference type="ARBA" id="ARBA00002254"/>
    </source>
</evidence>